<dbReference type="EMBL" id="FPHN01000037">
    <property type="protein sequence ID" value="SFV54588.1"/>
    <property type="molecule type" value="Genomic_DNA"/>
</dbReference>
<organism evidence="2">
    <name type="scientific">hydrothermal vent metagenome</name>
    <dbReference type="NCBI Taxonomy" id="652676"/>
    <lineage>
        <taxon>unclassified sequences</taxon>
        <taxon>metagenomes</taxon>
        <taxon>ecological metagenomes</taxon>
    </lineage>
</organism>
<dbReference type="InterPro" id="IPR018770">
    <property type="entry name" value="ChloroindolylP_hydrolase"/>
</dbReference>
<feature type="transmembrane region" description="Helical" evidence="1">
    <location>
        <begin position="87"/>
        <end position="105"/>
    </location>
</feature>
<dbReference type="AlphaFoldDB" id="A0A1W1BM18"/>
<keyword evidence="1" id="KW-1133">Transmembrane helix</keyword>
<proteinExistence type="predicted"/>
<dbReference type="Pfam" id="PF10112">
    <property type="entry name" value="Halogen_Hydrol"/>
    <property type="match status" value="1"/>
</dbReference>
<feature type="transmembrane region" description="Helical" evidence="1">
    <location>
        <begin position="47"/>
        <end position="66"/>
    </location>
</feature>
<name>A0A1W1BM18_9ZZZZ</name>
<evidence type="ECO:0008006" key="3">
    <source>
        <dbReference type="Google" id="ProtNLM"/>
    </source>
</evidence>
<keyword evidence="1" id="KW-0812">Transmembrane</keyword>
<keyword evidence="1" id="KW-0472">Membrane</keyword>
<feature type="transmembrane region" description="Helical" evidence="1">
    <location>
        <begin position="24"/>
        <end position="41"/>
    </location>
</feature>
<gene>
    <name evidence="2" type="ORF">MNB_SV-14-1577</name>
</gene>
<feature type="transmembrane region" description="Helical" evidence="1">
    <location>
        <begin position="111"/>
        <end position="131"/>
    </location>
</feature>
<reference evidence="2" key="1">
    <citation type="submission" date="2016-10" db="EMBL/GenBank/DDBJ databases">
        <authorList>
            <person name="de Groot N.N."/>
        </authorList>
    </citation>
    <scope>NUCLEOTIDE SEQUENCE</scope>
</reference>
<accession>A0A1W1BM18</accession>
<protein>
    <recommendedName>
        <fullName evidence="3">5-bromo-4-chloroindolyl phosphate hydrolysis protein</fullName>
    </recommendedName>
</protein>
<evidence type="ECO:0000313" key="2">
    <source>
        <dbReference type="EMBL" id="SFV54588.1"/>
    </source>
</evidence>
<sequence>MSKAKRYNPSVNTKKRFQLEKGNFLYVFLAPLFLSIILALIQQKFSLFIFNIIAFGLFFATAKLNTVALNKEYEYHTSTLTKAPRPLKSLTAVLLGISTLFTAWIAGGQDLFISIALALVSVVGYFLYYGFDPQDDKLENIGDISAQFVIETLATARGKLAKVEEDMKKIKDSSLHSKLRIATDKAYEILNNIEADPKDLRVARKFIIVYIDGIKKVTSSYINVDEADITDDTKDRLNSLLIDIEKRFDKEILRLKQNNQFDLDVQIDVLQEQIKN</sequence>
<evidence type="ECO:0000256" key="1">
    <source>
        <dbReference type="SAM" id="Phobius"/>
    </source>
</evidence>